<evidence type="ECO:0000313" key="2">
    <source>
        <dbReference type="EMBL" id="KAA6362256.1"/>
    </source>
</evidence>
<keyword evidence="1" id="KW-0732">Signal</keyword>
<protein>
    <recommendedName>
        <fullName evidence="4">Auto-transporter adhesin head GIN domain-containing protein</fullName>
    </recommendedName>
</protein>
<sequence>MKSLAVFVAFALLCSFVRAQVTSEDTLRTSINGGASSLQVAANFSVSNQISQLNISVTKTISGNEYTITSEVTSGPMLVLGGSSFILQLDVNLNDSTGQGLINFSGRQMTITGGFYSGPSFSSANYLFTMSNTAIIIDSGTFTASKILNMSSGRLNLTGGLFTGSSQ</sequence>
<feature type="chain" id="PRO_5023938876" description="Auto-transporter adhesin head GIN domain-containing protein" evidence="1">
    <location>
        <begin position="20"/>
        <end position="167"/>
    </location>
</feature>
<dbReference type="EMBL" id="SNRW01024453">
    <property type="protein sequence ID" value="KAA6362256.1"/>
    <property type="molecule type" value="Genomic_DNA"/>
</dbReference>
<feature type="non-terminal residue" evidence="2">
    <location>
        <position position="167"/>
    </location>
</feature>
<proteinExistence type="predicted"/>
<feature type="signal peptide" evidence="1">
    <location>
        <begin position="1"/>
        <end position="19"/>
    </location>
</feature>
<organism evidence="2 3">
    <name type="scientific">Streblomastix strix</name>
    <dbReference type="NCBI Taxonomy" id="222440"/>
    <lineage>
        <taxon>Eukaryota</taxon>
        <taxon>Metamonada</taxon>
        <taxon>Preaxostyla</taxon>
        <taxon>Oxymonadida</taxon>
        <taxon>Streblomastigidae</taxon>
        <taxon>Streblomastix</taxon>
    </lineage>
</organism>
<dbReference type="AlphaFoldDB" id="A0A5J4TUT0"/>
<gene>
    <name evidence="2" type="ORF">EZS28_042216</name>
</gene>
<evidence type="ECO:0008006" key="4">
    <source>
        <dbReference type="Google" id="ProtNLM"/>
    </source>
</evidence>
<reference evidence="2 3" key="1">
    <citation type="submission" date="2019-03" db="EMBL/GenBank/DDBJ databases">
        <title>Single cell metagenomics reveals metabolic interactions within the superorganism composed of flagellate Streblomastix strix and complex community of Bacteroidetes bacteria on its surface.</title>
        <authorList>
            <person name="Treitli S.C."/>
            <person name="Kolisko M."/>
            <person name="Husnik F."/>
            <person name="Keeling P."/>
            <person name="Hampl V."/>
        </authorList>
    </citation>
    <scope>NUCLEOTIDE SEQUENCE [LARGE SCALE GENOMIC DNA]</scope>
    <source>
        <strain evidence="2">ST1C</strain>
    </source>
</reference>
<name>A0A5J4TUT0_9EUKA</name>
<evidence type="ECO:0000256" key="1">
    <source>
        <dbReference type="SAM" id="SignalP"/>
    </source>
</evidence>
<dbReference type="Proteomes" id="UP000324800">
    <property type="component" value="Unassembled WGS sequence"/>
</dbReference>
<accession>A0A5J4TUT0</accession>
<comment type="caution">
    <text evidence="2">The sequence shown here is derived from an EMBL/GenBank/DDBJ whole genome shotgun (WGS) entry which is preliminary data.</text>
</comment>
<evidence type="ECO:0000313" key="3">
    <source>
        <dbReference type="Proteomes" id="UP000324800"/>
    </source>
</evidence>